<dbReference type="EMBL" id="CZDF01000158">
    <property type="protein sequence ID" value="CUR33581.1"/>
    <property type="molecule type" value="Genomic_DNA"/>
</dbReference>
<dbReference type="SUPFAM" id="SSF55073">
    <property type="entry name" value="Nucleotide cyclase"/>
    <property type="match status" value="1"/>
</dbReference>
<keyword evidence="2" id="KW-1185">Reference proteome</keyword>
<sequence length="41" mass="4477">MGQCLSELNQKWQQQKLPVVGMRIGIYTGTVTVGSLGGKNR</sequence>
<dbReference type="OrthoDB" id="436993at2"/>
<dbReference type="AlphaFoldDB" id="A0A1J1LLY7"/>
<name>A0A1J1LLY7_9CYAN</name>
<protein>
    <recommendedName>
        <fullName evidence="3">Guanylate cyclase domain-containing protein</fullName>
    </recommendedName>
</protein>
<evidence type="ECO:0008006" key="3">
    <source>
        <dbReference type="Google" id="ProtNLM"/>
    </source>
</evidence>
<proteinExistence type="predicted"/>
<evidence type="ECO:0000313" key="2">
    <source>
        <dbReference type="Proteomes" id="UP000184315"/>
    </source>
</evidence>
<organism evidence="1 2">
    <name type="scientific">Planktothrix tepida PCC 9214</name>
    <dbReference type="NCBI Taxonomy" id="671072"/>
    <lineage>
        <taxon>Bacteria</taxon>
        <taxon>Bacillati</taxon>
        <taxon>Cyanobacteriota</taxon>
        <taxon>Cyanophyceae</taxon>
        <taxon>Oscillatoriophycideae</taxon>
        <taxon>Oscillatoriales</taxon>
        <taxon>Microcoleaceae</taxon>
        <taxon>Planktothrix</taxon>
    </lineage>
</organism>
<accession>A0A1J1LLY7</accession>
<reference evidence="2" key="1">
    <citation type="submission" date="2015-10" db="EMBL/GenBank/DDBJ databases">
        <authorList>
            <person name="Regsiter A."/>
            <person name="william w."/>
        </authorList>
    </citation>
    <scope>NUCLEOTIDE SEQUENCE [LARGE SCALE GENOMIC DNA]</scope>
</reference>
<dbReference type="Gene3D" id="3.30.70.1230">
    <property type="entry name" value="Nucleotide cyclase"/>
    <property type="match status" value="1"/>
</dbReference>
<dbReference type="InterPro" id="IPR029787">
    <property type="entry name" value="Nucleotide_cyclase"/>
</dbReference>
<gene>
    <name evidence="1" type="ORF">PL9214520120</name>
</gene>
<evidence type="ECO:0000313" key="1">
    <source>
        <dbReference type="EMBL" id="CUR33581.1"/>
    </source>
</evidence>
<dbReference type="Proteomes" id="UP000184315">
    <property type="component" value="Unassembled WGS sequence"/>
</dbReference>